<dbReference type="InterPro" id="IPR013749">
    <property type="entry name" value="PM/HMP-P_kinase-1"/>
</dbReference>
<dbReference type="CDD" id="cd01173">
    <property type="entry name" value="pyridoxal_pyridoxamine_kinase"/>
    <property type="match status" value="1"/>
</dbReference>
<dbReference type="InterPro" id="IPR004625">
    <property type="entry name" value="PyrdxlKinase"/>
</dbReference>
<dbReference type="GO" id="GO:0005524">
    <property type="term" value="F:ATP binding"/>
    <property type="evidence" value="ECO:0007669"/>
    <property type="project" value="UniProtKB-KW"/>
</dbReference>
<dbReference type="OrthoDB" id="2104723at2759"/>
<dbReference type="GO" id="GO:0009443">
    <property type="term" value="P:pyridoxal 5'-phosphate salvage"/>
    <property type="evidence" value="ECO:0007669"/>
    <property type="project" value="InterPro"/>
</dbReference>
<evidence type="ECO:0000256" key="4">
    <source>
        <dbReference type="ARBA" id="ARBA00022741"/>
    </source>
</evidence>
<keyword evidence="6" id="KW-0067">ATP-binding</keyword>
<dbReference type="AlphaFoldDB" id="A0A1R1XFZ3"/>
<evidence type="ECO:0000256" key="2">
    <source>
        <dbReference type="ARBA" id="ARBA00012104"/>
    </source>
</evidence>
<reference evidence="8 9" key="1">
    <citation type="submission" date="2017-01" db="EMBL/GenBank/DDBJ databases">
        <authorList>
            <person name="Mah S.A."/>
            <person name="Swanson W.J."/>
            <person name="Moy G.W."/>
            <person name="Vacquier V.D."/>
        </authorList>
    </citation>
    <scope>NUCLEOTIDE SEQUENCE [LARGE SCALE GENOMIC DNA]</scope>
    <source>
        <strain evidence="8 9">GSMNP</strain>
    </source>
</reference>
<keyword evidence="5 8" id="KW-0418">Kinase</keyword>
<dbReference type="STRING" id="133412.A0A1R1XFZ3"/>
<dbReference type="Pfam" id="PF08543">
    <property type="entry name" value="Phos_pyr_kin"/>
    <property type="match status" value="1"/>
</dbReference>
<evidence type="ECO:0000313" key="8">
    <source>
        <dbReference type="EMBL" id="OMJ13516.1"/>
    </source>
</evidence>
<evidence type="ECO:0000256" key="6">
    <source>
        <dbReference type="ARBA" id="ARBA00022840"/>
    </source>
</evidence>
<dbReference type="GO" id="GO:0005829">
    <property type="term" value="C:cytosol"/>
    <property type="evidence" value="ECO:0007669"/>
    <property type="project" value="TreeGrafter"/>
</dbReference>
<evidence type="ECO:0000313" key="9">
    <source>
        <dbReference type="Proteomes" id="UP000187283"/>
    </source>
</evidence>
<keyword evidence="4" id="KW-0547">Nucleotide-binding</keyword>
<comment type="similarity">
    <text evidence="1">Belongs to the pyridoxine kinase family.</text>
</comment>
<dbReference type="GO" id="GO:0008478">
    <property type="term" value="F:pyridoxal kinase activity"/>
    <property type="evidence" value="ECO:0007669"/>
    <property type="project" value="UniProtKB-EC"/>
</dbReference>
<gene>
    <name evidence="8" type="ORF">AYI70_g8443</name>
</gene>
<evidence type="ECO:0000259" key="7">
    <source>
        <dbReference type="Pfam" id="PF08543"/>
    </source>
</evidence>
<organism evidence="8 9">
    <name type="scientific">Smittium culicis</name>
    <dbReference type="NCBI Taxonomy" id="133412"/>
    <lineage>
        <taxon>Eukaryota</taxon>
        <taxon>Fungi</taxon>
        <taxon>Fungi incertae sedis</taxon>
        <taxon>Zoopagomycota</taxon>
        <taxon>Kickxellomycotina</taxon>
        <taxon>Harpellomycetes</taxon>
        <taxon>Harpellales</taxon>
        <taxon>Legeriomycetaceae</taxon>
        <taxon>Smittium</taxon>
    </lineage>
</organism>
<dbReference type="EC" id="2.7.1.35" evidence="2"/>
<evidence type="ECO:0000256" key="5">
    <source>
        <dbReference type="ARBA" id="ARBA00022777"/>
    </source>
</evidence>
<feature type="domain" description="Pyridoxamine kinase/Phosphomethylpyrimidine kinase" evidence="7">
    <location>
        <begin position="82"/>
        <end position="186"/>
    </location>
</feature>
<dbReference type="Gene3D" id="3.40.1190.20">
    <property type="match status" value="1"/>
</dbReference>
<dbReference type="PANTHER" id="PTHR10534">
    <property type="entry name" value="PYRIDOXAL KINASE"/>
    <property type="match status" value="1"/>
</dbReference>
<evidence type="ECO:0000256" key="3">
    <source>
        <dbReference type="ARBA" id="ARBA00022679"/>
    </source>
</evidence>
<dbReference type="PANTHER" id="PTHR10534:SF2">
    <property type="entry name" value="PYRIDOXAL KINASE"/>
    <property type="match status" value="1"/>
</dbReference>
<keyword evidence="3" id="KW-0808">Transferase</keyword>
<proteinExistence type="inferred from homology"/>
<comment type="caution">
    <text evidence="8">The sequence shown here is derived from an EMBL/GenBank/DDBJ whole genome shotgun (WGS) entry which is preliminary data.</text>
</comment>
<dbReference type="NCBIfam" id="TIGR00687">
    <property type="entry name" value="pyridox_kin"/>
    <property type="match status" value="1"/>
</dbReference>
<dbReference type="SUPFAM" id="SSF53613">
    <property type="entry name" value="Ribokinase-like"/>
    <property type="match status" value="1"/>
</dbReference>
<dbReference type="InterPro" id="IPR029056">
    <property type="entry name" value="Ribokinase-like"/>
</dbReference>
<name>A0A1R1XFZ3_9FUNG</name>
<evidence type="ECO:0000256" key="1">
    <source>
        <dbReference type="ARBA" id="ARBA00008805"/>
    </source>
</evidence>
<dbReference type="Proteomes" id="UP000187283">
    <property type="component" value="Unassembled WGS sequence"/>
</dbReference>
<accession>A0A1R1XFZ3</accession>
<keyword evidence="9" id="KW-1185">Reference proteome</keyword>
<dbReference type="EMBL" id="LSSN01003453">
    <property type="protein sequence ID" value="OMJ13516.1"/>
    <property type="molecule type" value="Genomic_DNA"/>
</dbReference>
<sequence length="330" mass="36105">MPRVLSIQSHVVSGYVGNRAATFPMQYLGLDVDVINTVQLSNHTGYDTLRGKSFESSHILELFEGLEANGLDSYDFLLSGYMGNADNIKAVAHIAKRLSAKNPKFFFLLDTVLGDHGKMYVSEDLIELYRNELCPLANLVTPNQFEAELISGIKINTIKDAIDACNYFHNMGVDNVIISSSTLTDDADYLPASHNPADKMLHLIGSQFDRASKTTKAFRISSPCLPGYYTGAGDLLCALTISNISSLPSFSNTPLPFGSLKEVCEQSLASQFTVIHNTMLNQKKSGIPSPAGLNQSQMSSALVKSFELQLIQSRASLANPEIKYRAHDIL</sequence>
<protein>
    <recommendedName>
        <fullName evidence="2">pyridoxal kinase</fullName>
        <ecNumber evidence="2">2.7.1.35</ecNumber>
    </recommendedName>
</protein>